<accession>A0A1E3QJ31</accession>
<dbReference type="CDD" id="cd23024">
    <property type="entry name" value="zf-HIT_ZNHIT2-3"/>
    <property type="match status" value="1"/>
</dbReference>
<dbReference type="GO" id="GO:0005634">
    <property type="term" value="C:nucleus"/>
    <property type="evidence" value="ECO:0007669"/>
    <property type="project" value="TreeGrafter"/>
</dbReference>
<dbReference type="SUPFAM" id="SSF144232">
    <property type="entry name" value="HIT/MYND zinc finger-like"/>
    <property type="match status" value="1"/>
</dbReference>
<evidence type="ECO:0000256" key="3">
    <source>
        <dbReference type="ARBA" id="ARBA00022833"/>
    </source>
</evidence>
<gene>
    <name evidence="6" type="ORF">BABINDRAFT_169013</name>
</gene>
<protein>
    <recommendedName>
        <fullName evidence="5">HIT-type domain-containing protein</fullName>
    </recommendedName>
</protein>
<dbReference type="GO" id="GO:0000492">
    <property type="term" value="P:box C/D snoRNP assembly"/>
    <property type="evidence" value="ECO:0007669"/>
    <property type="project" value="TreeGrafter"/>
</dbReference>
<evidence type="ECO:0000313" key="7">
    <source>
        <dbReference type="Proteomes" id="UP000094336"/>
    </source>
</evidence>
<dbReference type="Gene3D" id="3.30.60.190">
    <property type="match status" value="1"/>
</dbReference>
<name>A0A1E3QJ31_9ASCO</name>
<evidence type="ECO:0000313" key="6">
    <source>
        <dbReference type="EMBL" id="ODQ77705.1"/>
    </source>
</evidence>
<reference evidence="7" key="1">
    <citation type="submission" date="2016-05" db="EMBL/GenBank/DDBJ databases">
        <title>Comparative genomics of biotechnologically important yeasts.</title>
        <authorList>
            <consortium name="DOE Joint Genome Institute"/>
            <person name="Riley R."/>
            <person name="Haridas S."/>
            <person name="Wolfe K.H."/>
            <person name="Lopes M.R."/>
            <person name="Hittinger C.T."/>
            <person name="Goker M."/>
            <person name="Salamov A."/>
            <person name="Wisecaver J."/>
            <person name="Long T.M."/>
            <person name="Aerts A.L."/>
            <person name="Barry K."/>
            <person name="Choi C."/>
            <person name="Clum A."/>
            <person name="Coughlan A.Y."/>
            <person name="Deshpande S."/>
            <person name="Douglass A.P."/>
            <person name="Hanson S.J."/>
            <person name="Klenk H.-P."/>
            <person name="Labutti K."/>
            <person name="Lapidus A."/>
            <person name="Lindquist E."/>
            <person name="Lipzen A."/>
            <person name="Meier-Kolthoff J.P."/>
            <person name="Ohm R.A."/>
            <person name="Otillar R.P."/>
            <person name="Pangilinan J."/>
            <person name="Peng Y."/>
            <person name="Rokas A."/>
            <person name="Rosa C.A."/>
            <person name="Scheuner C."/>
            <person name="Sibirny A.A."/>
            <person name="Slot J.C."/>
            <person name="Stielow J.B."/>
            <person name="Sun H."/>
            <person name="Kurtzman C.P."/>
            <person name="Blackwell M."/>
            <person name="Grigoriev I.V."/>
            <person name="Jeffries T.W."/>
        </authorList>
    </citation>
    <scope>NUCLEOTIDE SEQUENCE [LARGE SCALE GENOMIC DNA]</scope>
    <source>
        <strain evidence="7">NRRL Y-12698</strain>
    </source>
</reference>
<dbReference type="OrthoDB" id="18412at2759"/>
<proteinExistence type="predicted"/>
<keyword evidence="7" id="KW-1185">Reference proteome</keyword>
<dbReference type="InterPro" id="IPR040722">
    <property type="entry name" value="Hit1_C"/>
</dbReference>
<dbReference type="Pfam" id="PF04438">
    <property type="entry name" value="zf-HIT"/>
    <property type="match status" value="1"/>
</dbReference>
<dbReference type="RefSeq" id="XP_018983033.1">
    <property type="nucleotide sequence ID" value="XM_019130625.1"/>
</dbReference>
<dbReference type="AlphaFoldDB" id="A0A1E3QJ31"/>
<dbReference type="InterPro" id="IPR007529">
    <property type="entry name" value="Znf_HIT"/>
</dbReference>
<dbReference type="PANTHER" id="PTHR13483">
    <property type="entry name" value="BOX C_D SNORNA PROTEIN 1-RELATED"/>
    <property type="match status" value="1"/>
</dbReference>
<dbReference type="Gene3D" id="1.20.1440.260">
    <property type="match status" value="1"/>
</dbReference>
<keyword evidence="3" id="KW-0862">Zinc</keyword>
<dbReference type="GeneID" id="30148478"/>
<sequence length="144" mass="16024">MAAEGARCEICQVEVSKYKCPKCQIRYCSLKCFKSEAHSHENLPEAARPEAPAVLTAKPPEITSGFDKLLKDKKLLYMLQFASLKTHLSTILAIMSDAAIANEPTAEGRREIANKKLCDLRVGGPEENSLVEEFCSRVIELMEH</sequence>
<dbReference type="InterPro" id="IPR051639">
    <property type="entry name" value="BCD1"/>
</dbReference>
<dbReference type="PANTHER" id="PTHR13483:SF11">
    <property type="entry name" value="ZINC FINGER HIT DOMAIN-CONTAINING PROTEIN 3"/>
    <property type="match status" value="1"/>
</dbReference>
<dbReference type="Pfam" id="PF18268">
    <property type="entry name" value="Hit1_C"/>
    <property type="match status" value="1"/>
</dbReference>
<feature type="domain" description="HIT-type" evidence="5">
    <location>
        <begin position="8"/>
        <end position="43"/>
    </location>
</feature>
<dbReference type="GO" id="GO:0070761">
    <property type="term" value="C:pre-snoRNP complex"/>
    <property type="evidence" value="ECO:0007669"/>
    <property type="project" value="TreeGrafter"/>
</dbReference>
<dbReference type="GO" id="GO:0048254">
    <property type="term" value="P:snoRNA localization"/>
    <property type="evidence" value="ECO:0007669"/>
    <property type="project" value="TreeGrafter"/>
</dbReference>
<organism evidence="6 7">
    <name type="scientific">Babjeviella inositovora NRRL Y-12698</name>
    <dbReference type="NCBI Taxonomy" id="984486"/>
    <lineage>
        <taxon>Eukaryota</taxon>
        <taxon>Fungi</taxon>
        <taxon>Dikarya</taxon>
        <taxon>Ascomycota</taxon>
        <taxon>Saccharomycotina</taxon>
        <taxon>Pichiomycetes</taxon>
        <taxon>Serinales incertae sedis</taxon>
        <taxon>Babjeviella</taxon>
    </lineage>
</organism>
<evidence type="ECO:0000256" key="1">
    <source>
        <dbReference type="ARBA" id="ARBA00022723"/>
    </source>
</evidence>
<dbReference type="STRING" id="984486.A0A1E3QJ31"/>
<keyword evidence="2 4" id="KW-0863">Zinc-finger</keyword>
<dbReference type="EMBL" id="KV454439">
    <property type="protein sequence ID" value="ODQ77705.1"/>
    <property type="molecule type" value="Genomic_DNA"/>
</dbReference>
<evidence type="ECO:0000259" key="5">
    <source>
        <dbReference type="PROSITE" id="PS51083"/>
    </source>
</evidence>
<dbReference type="GO" id="GO:0000463">
    <property type="term" value="P:maturation of LSU-rRNA from tricistronic rRNA transcript (SSU-rRNA, 5.8S rRNA, LSU-rRNA)"/>
    <property type="evidence" value="ECO:0007669"/>
    <property type="project" value="TreeGrafter"/>
</dbReference>
<dbReference type="Proteomes" id="UP000094336">
    <property type="component" value="Unassembled WGS sequence"/>
</dbReference>
<dbReference type="GO" id="GO:0008270">
    <property type="term" value="F:zinc ion binding"/>
    <property type="evidence" value="ECO:0007669"/>
    <property type="project" value="UniProtKB-UniRule"/>
</dbReference>
<evidence type="ECO:0000256" key="4">
    <source>
        <dbReference type="PROSITE-ProRule" id="PRU00453"/>
    </source>
</evidence>
<dbReference type="PROSITE" id="PS51083">
    <property type="entry name" value="ZF_HIT"/>
    <property type="match status" value="1"/>
</dbReference>
<keyword evidence="1" id="KW-0479">Metal-binding</keyword>
<evidence type="ECO:0000256" key="2">
    <source>
        <dbReference type="ARBA" id="ARBA00022771"/>
    </source>
</evidence>